<protein>
    <submittedName>
        <fullName evidence="1">Zinc-finger</fullName>
    </submittedName>
</protein>
<proteinExistence type="predicted"/>
<keyword evidence="1" id="KW-0479">Metal-binding</keyword>
<keyword evidence="2" id="KW-1185">Reference proteome</keyword>
<evidence type="ECO:0000313" key="1">
    <source>
        <dbReference type="EMBL" id="SMC53234.1"/>
    </source>
</evidence>
<sequence length="245" mass="27524">MNKECEVIRDLLPLYADDVCSERSRELIEEHLHNCPECSAVLEKLRKNEIENNLREEKDQVIEYQAKRFKRRSATVGSVVSGLFMVPILICFIVNMATGSSLSWFYLVLGGLAIVASWTLVPIMVPRNKLFWSFCAFVLSILFTLAVACFYSHGNWFYLAASAFLFASALIGLPFALRAEPVRAFIGGFNRWIIVGAVDLILFANMMNMITLYSKSIFTTISMGALCIGGAWLLYSAIKSDKSEE</sequence>
<gene>
    <name evidence="1" type="ORF">SAMN06297397_1271</name>
</gene>
<dbReference type="Proteomes" id="UP000192328">
    <property type="component" value="Unassembled WGS sequence"/>
</dbReference>
<evidence type="ECO:0000313" key="2">
    <source>
        <dbReference type="Proteomes" id="UP000192328"/>
    </source>
</evidence>
<keyword evidence="1" id="KW-0862">Zinc</keyword>
<accession>A0AC61PKB5</accession>
<reference evidence="1" key="1">
    <citation type="submission" date="2017-04" db="EMBL/GenBank/DDBJ databases">
        <authorList>
            <person name="Varghese N."/>
            <person name="Submissions S."/>
        </authorList>
    </citation>
    <scope>NUCLEOTIDE SEQUENCE</scope>
    <source>
        <strain evidence="1">WTE2008</strain>
    </source>
</reference>
<keyword evidence="1" id="KW-0863">Zinc-finger</keyword>
<dbReference type="EMBL" id="FWXZ01000002">
    <property type="protein sequence ID" value="SMC53234.1"/>
    <property type="molecule type" value="Genomic_DNA"/>
</dbReference>
<name>A0AC61PKB5_9FIRM</name>
<organism evidence="1 2">
    <name type="scientific">Aristaeella lactis</name>
    <dbReference type="NCBI Taxonomy" id="3046383"/>
    <lineage>
        <taxon>Bacteria</taxon>
        <taxon>Bacillati</taxon>
        <taxon>Bacillota</taxon>
        <taxon>Clostridia</taxon>
        <taxon>Eubacteriales</taxon>
        <taxon>Aristaeellaceae</taxon>
        <taxon>Aristaeella</taxon>
    </lineage>
</organism>
<comment type="caution">
    <text evidence="1">The sequence shown here is derived from an EMBL/GenBank/DDBJ whole genome shotgun (WGS) entry which is preliminary data.</text>
</comment>